<dbReference type="AlphaFoldDB" id="X1AWV5"/>
<feature type="non-terminal residue" evidence="1">
    <location>
        <position position="37"/>
    </location>
</feature>
<sequence length="37" mass="4470">MNCRKCNKKLSQDEEQNGYCFECLYDTKNNVPEVYDF</sequence>
<proteinExistence type="predicted"/>
<reference evidence="1" key="1">
    <citation type="journal article" date="2014" name="Front. Microbiol.">
        <title>High frequency of phylogenetically diverse reductive dehalogenase-homologous genes in deep subseafloor sedimentary metagenomes.</title>
        <authorList>
            <person name="Kawai M."/>
            <person name="Futagami T."/>
            <person name="Toyoda A."/>
            <person name="Takaki Y."/>
            <person name="Nishi S."/>
            <person name="Hori S."/>
            <person name="Arai W."/>
            <person name="Tsubouchi T."/>
            <person name="Morono Y."/>
            <person name="Uchiyama I."/>
            <person name="Ito T."/>
            <person name="Fujiyama A."/>
            <person name="Inagaki F."/>
            <person name="Takami H."/>
        </authorList>
    </citation>
    <scope>NUCLEOTIDE SEQUENCE</scope>
    <source>
        <strain evidence="1">Expedition CK06-06</strain>
    </source>
</reference>
<organism evidence="1">
    <name type="scientific">marine sediment metagenome</name>
    <dbReference type="NCBI Taxonomy" id="412755"/>
    <lineage>
        <taxon>unclassified sequences</taxon>
        <taxon>metagenomes</taxon>
        <taxon>ecological metagenomes</taxon>
    </lineage>
</organism>
<dbReference type="EMBL" id="BART01010268">
    <property type="protein sequence ID" value="GAG87245.1"/>
    <property type="molecule type" value="Genomic_DNA"/>
</dbReference>
<comment type="caution">
    <text evidence="1">The sequence shown here is derived from an EMBL/GenBank/DDBJ whole genome shotgun (WGS) entry which is preliminary data.</text>
</comment>
<gene>
    <name evidence="1" type="ORF">S01H4_22409</name>
</gene>
<accession>X1AWV5</accession>
<evidence type="ECO:0000313" key="1">
    <source>
        <dbReference type="EMBL" id="GAG87245.1"/>
    </source>
</evidence>
<protein>
    <submittedName>
        <fullName evidence="1">Uncharacterized protein</fullName>
    </submittedName>
</protein>
<name>X1AWV5_9ZZZZ</name>